<dbReference type="HOGENOM" id="CLU_028871_5_1_5"/>
<evidence type="ECO:0000313" key="6">
    <source>
        <dbReference type="EMBL" id="ABG64913.1"/>
    </source>
</evidence>
<feature type="signal peptide" evidence="4">
    <location>
        <begin position="1"/>
        <end position="25"/>
    </location>
</feature>
<keyword evidence="6" id="KW-0449">Lipoprotein</keyword>
<evidence type="ECO:0000256" key="3">
    <source>
        <dbReference type="ARBA" id="ARBA00022729"/>
    </source>
</evidence>
<dbReference type="AlphaFoldDB" id="Q11CG2"/>
<evidence type="ECO:0000256" key="4">
    <source>
        <dbReference type="SAM" id="SignalP"/>
    </source>
</evidence>
<organism evidence="6">
    <name type="scientific">Chelativorans sp. (strain BNC1)</name>
    <dbReference type="NCBI Taxonomy" id="266779"/>
    <lineage>
        <taxon>Bacteria</taxon>
        <taxon>Pseudomonadati</taxon>
        <taxon>Pseudomonadota</taxon>
        <taxon>Alphaproteobacteria</taxon>
        <taxon>Hyphomicrobiales</taxon>
        <taxon>Phyllobacteriaceae</taxon>
        <taxon>Chelativorans</taxon>
    </lineage>
</organism>
<dbReference type="PANTHER" id="PTHR30024">
    <property type="entry name" value="ALIPHATIC SULFONATES-BINDING PROTEIN-RELATED"/>
    <property type="match status" value="1"/>
</dbReference>
<proteinExistence type="inferred from homology"/>
<feature type="domain" description="SsuA/THI5-like" evidence="5">
    <location>
        <begin position="44"/>
        <end position="254"/>
    </location>
</feature>
<reference evidence="6" key="1">
    <citation type="submission" date="2006-06" db="EMBL/GenBank/DDBJ databases">
        <title>Complete sequence of chromosome of Chelativorans sp. BNC1.</title>
        <authorList>
            <consortium name="US DOE Joint Genome Institute"/>
            <person name="Copeland A."/>
            <person name="Lucas S."/>
            <person name="Lapidus A."/>
            <person name="Barry K."/>
            <person name="Detter J.C."/>
            <person name="Glavina del Rio T."/>
            <person name="Hammon N."/>
            <person name="Israni S."/>
            <person name="Dalin E."/>
            <person name="Tice H."/>
            <person name="Pitluck S."/>
            <person name="Chertkov O."/>
            <person name="Brettin T."/>
            <person name="Bruce D."/>
            <person name="Han C."/>
            <person name="Tapia R."/>
            <person name="Gilna P."/>
            <person name="Schmutz J."/>
            <person name="Larimer F."/>
            <person name="Land M."/>
            <person name="Hauser L."/>
            <person name="Kyrpides N."/>
            <person name="Mikhailova N."/>
            <person name="Richardson P."/>
        </authorList>
    </citation>
    <scope>NUCLEOTIDE SEQUENCE</scope>
    <source>
        <strain evidence="6">BNC1</strain>
    </source>
</reference>
<dbReference type="Pfam" id="PF09084">
    <property type="entry name" value="NMT1"/>
    <property type="match status" value="1"/>
</dbReference>
<dbReference type="SUPFAM" id="SSF53850">
    <property type="entry name" value="Periplasmic binding protein-like II"/>
    <property type="match status" value="1"/>
</dbReference>
<accession>Q11CG2</accession>
<protein>
    <submittedName>
        <fullName evidence="6">NLPA lipoprotein</fullName>
    </submittedName>
</protein>
<dbReference type="EMBL" id="CP000390">
    <property type="protein sequence ID" value="ABG64913.1"/>
    <property type="molecule type" value="Genomic_DNA"/>
</dbReference>
<dbReference type="PANTHER" id="PTHR30024:SF47">
    <property type="entry name" value="TAURINE-BINDING PERIPLASMIC PROTEIN"/>
    <property type="match status" value="1"/>
</dbReference>
<dbReference type="GO" id="GO:0042597">
    <property type="term" value="C:periplasmic space"/>
    <property type="evidence" value="ECO:0007669"/>
    <property type="project" value="UniProtKB-SubCell"/>
</dbReference>
<evidence type="ECO:0000259" key="5">
    <source>
        <dbReference type="Pfam" id="PF09084"/>
    </source>
</evidence>
<dbReference type="Gene3D" id="3.40.190.10">
    <property type="entry name" value="Periplasmic binding protein-like II"/>
    <property type="match status" value="3"/>
</dbReference>
<dbReference type="STRING" id="266779.Meso_3542"/>
<name>Q11CG2_CHESB</name>
<keyword evidence="3 4" id="KW-0732">Signal</keyword>
<evidence type="ECO:0000256" key="1">
    <source>
        <dbReference type="ARBA" id="ARBA00004418"/>
    </source>
</evidence>
<dbReference type="eggNOG" id="COG0715">
    <property type="taxonomic scope" value="Bacteria"/>
</dbReference>
<comment type="similarity">
    <text evidence="2">Belongs to the bacterial solute-binding protein SsuA/TauA family.</text>
</comment>
<feature type="chain" id="PRO_5004180075" evidence="4">
    <location>
        <begin position="26"/>
        <end position="313"/>
    </location>
</feature>
<dbReference type="KEGG" id="mes:Meso_3542"/>
<evidence type="ECO:0000256" key="2">
    <source>
        <dbReference type="ARBA" id="ARBA00010742"/>
    </source>
</evidence>
<dbReference type="InterPro" id="IPR015168">
    <property type="entry name" value="SsuA/THI5"/>
</dbReference>
<gene>
    <name evidence="6" type="ordered locus">Meso_3542</name>
</gene>
<sequence length="313" mass="33370" precursor="true">MFRNLLRASIVTLFAGLALSAPSMAQEKLPLRVAYVPAAPGLVVWVAQDKGFFAEQGLDVSFVPLQNISLVPGAIGKQLDVGMVTVPDLIKASAGGLDVVAISGGHIEVEGSTTNVLVARKDAGISSIKDISGKTVGTPTVGAILHVALLHWMKKEGIPANSIRAVEVPFSNMPDQLEAARIDVAVGAQPFADRMLAAGNLSLGNPLLQIANPVLATLWISERGWAEENKEAAAKWNAALQQSKDFIANDPDGAREILAKYTKLPAPVVQSLELPHFETKLEAQEIDVWAQVLRELDQLQEQIDASNLIATVK</sequence>
<comment type="subcellular location">
    <subcellularLocation>
        <location evidence="1">Periplasm</location>
    </subcellularLocation>
</comment>